<evidence type="ECO:0000313" key="2">
    <source>
        <dbReference type="EMBL" id="VDL40652.1"/>
    </source>
</evidence>
<dbReference type="WBParaSite" id="HDID_0000390601-mRNA-1">
    <property type="protein sequence ID" value="HDID_0000390601-mRNA-1"/>
    <property type="gene ID" value="HDID_0000390601"/>
</dbReference>
<sequence>MTYFLEFNQAVRLRNDLDINRCLPHEWLLTGEGTPGETGWFEVTVDGAGLVFSKKNGEGFVDNAAKMNKIVSAIESALQA</sequence>
<evidence type="ECO:0000313" key="3">
    <source>
        <dbReference type="Proteomes" id="UP000274504"/>
    </source>
</evidence>
<proteinExistence type="predicted"/>
<dbReference type="NCBIfam" id="TIGR02174">
    <property type="entry name" value="CXXU_selWTH"/>
    <property type="match status" value="1"/>
</dbReference>
<dbReference type="InterPro" id="IPR011893">
    <property type="entry name" value="Selenoprotein_Rdx-typ"/>
</dbReference>
<dbReference type="STRING" id="6216.A0A0R3SG92"/>
<dbReference type="Gene3D" id="3.40.30.10">
    <property type="entry name" value="Glutaredoxin"/>
    <property type="match status" value="1"/>
</dbReference>
<reference evidence="4" key="1">
    <citation type="submission" date="2017-02" db="UniProtKB">
        <authorList>
            <consortium name="WormBaseParasite"/>
        </authorList>
    </citation>
    <scope>IDENTIFICATION</scope>
</reference>
<evidence type="ECO:0000256" key="1">
    <source>
        <dbReference type="ARBA" id="ARBA00023284"/>
    </source>
</evidence>
<dbReference type="SUPFAM" id="SSF52833">
    <property type="entry name" value="Thioredoxin-like"/>
    <property type="match status" value="1"/>
</dbReference>
<dbReference type="Pfam" id="PF10262">
    <property type="entry name" value="Rdx"/>
    <property type="match status" value="1"/>
</dbReference>
<protein>
    <submittedName>
        <fullName evidence="4">DRBM domain-containing protein</fullName>
    </submittedName>
</protein>
<evidence type="ECO:0000313" key="4">
    <source>
        <dbReference type="WBParaSite" id="HDID_0000390601-mRNA-1"/>
    </source>
</evidence>
<organism evidence="4">
    <name type="scientific">Hymenolepis diminuta</name>
    <name type="common">Rat tapeworm</name>
    <dbReference type="NCBI Taxonomy" id="6216"/>
    <lineage>
        <taxon>Eukaryota</taxon>
        <taxon>Metazoa</taxon>
        <taxon>Spiralia</taxon>
        <taxon>Lophotrochozoa</taxon>
        <taxon>Platyhelminthes</taxon>
        <taxon>Cestoda</taxon>
        <taxon>Eucestoda</taxon>
        <taxon>Cyclophyllidea</taxon>
        <taxon>Hymenolepididae</taxon>
        <taxon>Hymenolepis</taxon>
    </lineage>
</organism>
<accession>A0A0R3SG92</accession>
<dbReference type="EMBL" id="UYSG01001309">
    <property type="protein sequence ID" value="VDL40652.1"/>
    <property type="molecule type" value="Genomic_DNA"/>
</dbReference>
<dbReference type="OrthoDB" id="444492at2759"/>
<dbReference type="InterPro" id="IPR036249">
    <property type="entry name" value="Thioredoxin-like_sf"/>
</dbReference>
<name>A0A0R3SG92_HYMDI</name>
<keyword evidence="1" id="KW-0676">Redox-active center</keyword>
<gene>
    <name evidence="2" type="ORF">HDID_LOCUS3904</name>
</gene>
<dbReference type="AlphaFoldDB" id="A0A0R3SG92"/>
<dbReference type="Proteomes" id="UP000274504">
    <property type="component" value="Unassembled WGS sequence"/>
</dbReference>
<reference evidence="2 3" key="2">
    <citation type="submission" date="2018-11" db="EMBL/GenBank/DDBJ databases">
        <authorList>
            <consortium name="Pathogen Informatics"/>
        </authorList>
    </citation>
    <scope>NUCLEOTIDE SEQUENCE [LARGE SCALE GENOMIC DNA]</scope>
</reference>